<sequence>MQTNRKEAYEYIAFKDENNTYAFVTEQGIVYEVKFKQSNYIFAENSSYNQYTYEFVIEVAENLTHKKPSLDSRIPLTIALIFQDFFTLKETIVVYICDNSDSKATARNRKFSQWFEQYNKLSLMKIDFVFGTNFEKYFTSLIMRIDNPNMVEIIGEIQDLSTNYENK</sequence>
<dbReference type="Proteomes" id="UP001302222">
    <property type="component" value="Unassembled WGS sequence"/>
</dbReference>
<dbReference type="RefSeq" id="WP_323255904.1">
    <property type="nucleotide sequence ID" value="NZ_JAYGIM010000002.1"/>
</dbReference>
<name>A0ABU5SE63_9BACT</name>
<evidence type="ECO:0000313" key="2">
    <source>
        <dbReference type="Proteomes" id="UP001302222"/>
    </source>
</evidence>
<organism evidence="1 2">
    <name type="scientific">Arcicella lustrica</name>
    <dbReference type="NCBI Taxonomy" id="2984196"/>
    <lineage>
        <taxon>Bacteria</taxon>
        <taxon>Pseudomonadati</taxon>
        <taxon>Bacteroidota</taxon>
        <taxon>Cytophagia</taxon>
        <taxon>Cytophagales</taxon>
        <taxon>Flectobacillaceae</taxon>
        <taxon>Arcicella</taxon>
    </lineage>
</organism>
<dbReference type="EMBL" id="JAYGIM010000002">
    <property type="protein sequence ID" value="MEA5425560.1"/>
    <property type="molecule type" value="Genomic_DNA"/>
</dbReference>
<dbReference type="InterPro" id="IPR046167">
    <property type="entry name" value="DUF6169"/>
</dbReference>
<accession>A0ABU5SE63</accession>
<protein>
    <submittedName>
        <fullName evidence="1">DUF6169 family protein</fullName>
    </submittedName>
</protein>
<reference evidence="1 2" key="1">
    <citation type="submission" date="2023-12" db="EMBL/GenBank/DDBJ databases">
        <title>Novel species of the genus Arcicella isolated from rivers.</title>
        <authorList>
            <person name="Lu H."/>
        </authorList>
    </citation>
    <scope>NUCLEOTIDE SEQUENCE [LARGE SCALE GENOMIC DNA]</scope>
    <source>
        <strain evidence="1 2">DC25W</strain>
    </source>
</reference>
<keyword evidence="2" id="KW-1185">Reference proteome</keyword>
<comment type="caution">
    <text evidence="1">The sequence shown here is derived from an EMBL/GenBank/DDBJ whole genome shotgun (WGS) entry which is preliminary data.</text>
</comment>
<proteinExistence type="predicted"/>
<dbReference type="Pfam" id="PF19666">
    <property type="entry name" value="DUF6169"/>
    <property type="match status" value="1"/>
</dbReference>
<gene>
    <name evidence="1" type="ORF">VB798_03190</name>
</gene>
<evidence type="ECO:0000313" key="1">
    <source>
        <dbReference type="EMBL" id="MEA5425560.1"/>
    </source>
</evidence>